<feature type="region of interest" description="Disordered" evidence="1">
    <location>
        <begin position="404"/>
        <end position="446"/>
    </location>
</feature>
<gene>
    <name evidence="2" type="ORF">E7V67_025875</name>
</gene>
<organism evidence="2 3">
    <name type="scientific">[Empedobacter] haloabium</name>
    <dbReference type="NCBI Taxonomy" id="592317"/>
    <lineage>
        <taxon>Bacteria</taxon>
        <taxon>Pseudomonadati</taxon>
        <taxon>Pseudomonadota</taxon>
        <taxon>Betaproteobacteria</taxon>
        <taxon>Burkholderiales</taxon>
        <taxon>Oxalobacteraceae</taxon>
        <taxon>Telluria group</taxon>
        <taxon>Telluria group incertae sedis</taxon>
    </lineage>
</organism>
<accession>A0ABZ1ULY8</accession>
<dbReference type="Proteomes" id="UP000321323">
    <property type="component" value="Chromosome"/>
</dbReference>
<evidence type="ECO:0000256" key="1">
    <source>
        <dbReference type="SAM" id="MobiDB-lite"/>
    </source>
</evidence>
<keyword evidence="3" id="KW-1185">Reference proteome</keyword>
<sequence>MSATITTTTTTTTYTTSDPFYGGSFKPRGGDGGSDCHDISHGHHIPQGNKESLADAIDDMQVPSWIKAMAKNILGVDDESRLPSESSAAKTINNFQKEHDIGLLSVEQMQKMAETGYCTGKDGKTFQVPEEVQLAAQRMMANNGELFKKLESATDGKHDGQLGQGDYGNAIKDGTISKNGGGETRGTGERGLSPADFLNAIMNGNIATTRPSEYGAAKTINDFQKENDIGLLSVENLKMMAETGYCKDKDGNLKQVPEEVQGAAQRMMENNGELFKKLESATNGKHDGLLGQGDFGEALKDGSIGKDSGKETVTFGGPDSTQWGGQTDGLPSDSSAAKTINQFQKDKDIGLLSVDNLKMMAETGYAKDKNGNTVQVPEEVQLAAQKMMENNGELFKKLEAATDGKHDGKLGQGDYDEAIKDGTISKNTGTRSAPAPSEFSPDGLPTDAAAAKTIDAFQKDKDIGLLSLENLKMMAETGYAKDKNGNTVQVPEEVQLAAQKMMENNGELFKKMESAVTGKHDGLLSRGDYTAAVEDGTISG</sequence>
<feature type="region of interest" description="Disordered" evidence="1">
    <location>
        <begin position="155"/>
        <end position="190"/>
    </location>
</feature>
<evidence type="ECO:0000313" key="3">
    <source>
        <dbReference type="Proteomes" id="UP000321323"/>
    </source>
</evidence>
<proteinExistence type="predicted"/>
<dbReference type="EMBL" id="CP136508">
    <property type="protein sequence ID" value="WUR13078.1"/>
    <property type="molecule type" value="Genomic_DNA"/>
</dbReference>
<name>A0ABZ1ULY8_9BURK</name>
<evidence type="ECO:0000313" key="2">
    <source>
        <dbReference type="EMBL" id="WUR13078.1"/>
    </source>
</evidence>
<reference evidence="2 3" key="1">
    <citation type="journal article" date="2019" name="Int. J. Syst. Evol. Microbiol.">
        <title>The Draft Whole-Genome Sequence of the Antibiotic Producer Empedobacter haloabium ATCC 31962 Provides Indications for Its Taxonomic Reclassification.</title>
        <authorList>
            <person name="Miess H."/>
            <person name="Arlt P."/>
            <person name="Apel A.K."/>
            <person name="Weber T."/>
            <person name="Nieselt K."/>
            <person name="Hanssen F."/>
            <person name="Czemmel S."/>
            <person name="Nahnsen S."/>
            <person name="Gross H."/>
        </authorList>
    </citation>
    <scope>NUCLEOTIDE SEQUENCE [LARGE SCALE GENOMIC DNA]</scope>
    <source>
        <strain evidence="2 3">ATCC 31962</strain>
    </source>
</reference>
<protein>
    <submittedName>
        <fullName evidence="2">Uncharacterized protein</fullName>
    </submittedName>
</protein>